<organism evidence="8">
    <name type="scientific">marine sediment metagenome</name>
    <dbReference type="NCBI Taxonomy" id="412755"/>
    <lineage>
        <taxon>unclassified sequences</taxon>
        <taxon>metagenomes</taxon>
        <taxon>ecological metagenomes</taxon>
    </lineage>
</organism>
<sequence>KCATQLISSEEVSIPQTKTLETPVKELTRGTTFAERYEFIEELGTGGMGRVCKVFDKKINEDLAIKILRPEISKDEKTIERFGNELKFTRKIVHKNVCRMYDIHEEKGTQYITMEYVPGEDLKSTVVRVGQLSVGKAVSVAKQVCEGLIEAHKLGVVHRDLKPQNIMIDKEGNVRIMDFGIARSLKTKGITAAGIMIGTPEYMSPEQAEMKETDQRSDVYSLGVILYEMVTGRLPFEGDSPLSIAMKHKSEKPSDPGRFNTQISPELS</sequence>
<dbReference type="PROSITE" id="PS00108">
    <property type="entry name" value="PROTEIN_KINASE_ST"/>
    <property type="match status" value="1"/>
</dbReference>
<evidence type="ECO:0000256" key="4">
    <source>
        <dbReference type="ARBA" id="ARBA00022777"/>
    </source>
</evidence>
<dbReference type="InterPro" id="IPR045269">
    <property type="entry name" value="Atg1-like"/>
</dbReference>
<dbReference type="InterPro" id="IPR000719">
    <property type="entry name" value="Prot_kinase_dom"/>
</dbReference>
<evidence type="ECO:0000256" key="1">
    <source>
        <dbReference type="ARBA" id="ARBA00022527"/>
    </source>
</evidence>
<feature type="compositionally biased region" description="Polar residues" evidence="6">
    <location>
        <begin position="259"/>
        <end position="268"/>
    </location>
</feature>
<dbReference type="SMART" id="SM00220">
    <property type="entry name" value="S_TKc"/>
    <property type="match status" value="1"/>
</dbReference>
<dbReference type="GO" id="GO:0004674">
    <property type="term" value="F:protein serine/threonine kinase activity"/>
    <property type="evidence" value="ECO:0007669"/>
    <property type="project" value="UniProtKB-KW"/>
</dbReference>
<evidence type="ECO:0000256" key="6">
    <source>
        <dbReference type="SAM" id="MobiDB-lite"/>
    </source>
</evidence>
<dbReference type="PROSITE" id="PS50011">
    <property type="entry name" value="PROTEIN_KINASE_DOM"/>
    <property type="match status" value="1"/>
</dbReference>
<dbReference type="GO" id="GO:0005737">
    <property type="term" value="C:cytoplasm"/>
    <property type="evidence" value="ECO:0007669"/>
    <property type="project" value="TreeGrafter"/>
</dbReference>
<keyword evidence="4" id="KW-0418">Kinase</keyword>
<keyword evidence="1" id="KW-0723">Serine/threonine-protein kinase</keyword>
<dbReference type="GO" id="GO:0010506">
    <property type="term" value="P:regulation of autophagy"/>
    <property type="evidence" value="ECO:0007669"/>
    <property type="project" value="InterPro"/>
</dbReference>
<accession>X0UT80</accession>
<dbReference type="InterPro" id="IPR011009">
    <property type="entry name" value="Kinase-like_dom_sf"/>
</dbReference>
<evidence type="ECO:0000256" key="3">
    <source>
        <dbReference type="ARBA" id="ARBA00022741"/>
    </source>
</evidence>
<dbReference type="InterPro" id="IPR008271">
    <property type="entry name" value="Ser/Thr_kinase_AS"/>
</dbReference>
<keyword evidence="3" id="KW-0547">Nucleotide-binding</keyword>
<proteinExistence type="predicted"/>
<dbReference type="SUPFAM" id="SSF56112">
    <property type="entry name" value="Protein kinase-like (PK-like)"/>
    <property type="match status" value="1"/>
</dbReference>
<protein>
    <recommendedName>
        <fullName evidence="7">Protein kinase domain-containing protein</fullName>
    </recommendedName>
</protein>
<evidence type="ECO:0000256" key="2">
    <source>
        <dbReference type="ARBA" id="ARBA00022679"/>
    </source>
</evidence>
<dbReference type="Gene3D" id="1.10.510.10">
    <property type="entry name" value="Transferase(Phosphotransferase) domain 1"/>
    <property type="match status" value="1"/>
</dbReference>
<keyword evidence="2" id="KW-0808">Transferase</keyword>
<feature type="region of interest" description="Disordered" evidence="6">
    <location>
        <begin position="247"/>
        <end position="268"/>
    </location>
</feature>
<comment type="caution">
    <text evidence="8">The sequence shown here is derived from an EMBL/GenBank/DDBJ whole genome shotgun (WGS) entry which is preliminary data.</text>
</comment>
<feature type="non-terminal residue" evidence="8">
    <location>
        <position position="268"/>
    </location>
</feature>
<evidence type="ECO:0000256" key="5">
    <source>
        <dbReference type="ARBA" id="ARBA00022840"/>
    </source>
</evidence>
<evidence type="ECO:0000313" key="8">
    <source>
        <dbReference type="EMBL" id="GAG08935.1"/>
    </source>
</evidence>
<reference evidence="8" key="1">
    <citation type="journal article" date="2014" name="Front. Microbiol.">
        <title>High frequency of phylogenetically diverse reductive dehalogenase-homologous genes in deep subseafloor sedimentary metagenomes.</title>
        <authorList>
            <person name="Kawai M."/>
            <person name="Futagami T."/>
            <person name="Toyoda A."/>
            <person name="Takaki Y."/>
            <person name="Nishi S."/>
            <person name="Hori S."/>
            <person name="Arai W."/>
            <person name="Tsubouchi T."/>
            <person name="Morono Y."/>
            <person name="Uchiyama I."/>
            <person name="Ito T."/>
            <person name="Fujiyama A."/>
            <person name="Inagaki F."/>
            <person name="Takami H."/>
        </authorList>
    </citation>
    <scope>NUCLEOTIDE SEQUENCE</scope>
    <source>
        <strain evidence="8">Expedition CK06-06</strain>
    </source>
</reference>
<dbReference type="PANTHER" id="PTHR24348">
    <property type="entry name" value="SERINE/THREONINE-PROTEIN KINASE UNC-51-RELATED"/>
    <property type="match status" value="1"/>
</dbReference>
<feature type="non-terminal residue" evidence="8">
    <location>
        <position position="1"/>
    </location>
</feature>
<dbReference type="PROSITE" id="PS00107">
    <property type="entry name" value="PROTEIN_KINASE_ATP"/>
    <property type="match status" value="1"/>
</dbReference>
<dbReference type="Pfam" id="PF00069">
    <property type="entry name" value="Pkinase"/>
    <property type="match status" value="1"/>
</dbReference>
<dbReference type="GO" id="GO:0005524">
    <property type="term" value="F:ATP binding"/>
    <property type="evidence" value="ECO:0007669"/>
    <property type="project" value="UniProtKB-KW"/>
</dbReference>
<name>X0UT80_9ZZZZ</name>
<evidence type="ECO:0000259" key="7">
    <source>
        <dbReference type="PROSITE" id="PS50011"/>
    </source>
</evidence>
<dbReference type="CDD" id="cd14014">
    <property type="entry name" value="STKc_PknB_like"/>
    <property type="match status" value="1"/>
</dbReference>
<dbReference type="AlphaFoldDB" id="X0UT80"/>
<gene>
    <name evidence="8" type="ORF">S01H1_38926</name>
</gene>
<keyword evidence="5" id="KW-0067">ATP-binding</keyword>
<dbReference type="EMBL" id="BARS01024526">
    <property type="protein sequence ID" value="GAG08935.1"/>
    <property type="molecule type" value="Genomic_DNA"/>
</dbReference>
<dbReference type="FunFam" id="1.10.510.10:FF:000021">
    <property type="entry name" value="Serine/threonine protein kinase"/>
    <property type="match status" value="1"/>
</dbReference>
<dbReference type="InterPro" id="IPR017441">
    <property type="entry name" value="Protein_kinase_ATP_BS"/>
</dbReference>
<feature type="domain" description="Protein kinase" evidence="7">
    <location>
        <begin position="37"/>
        <end position="268"/>
    </location>
</feature>